<name>A0ABN2KW56_9MICO</name>
<proteinExistence type="predicted"/>
<evidence type="ECO:0000313" key="5">
    <source>
        <dbReference type="Proteomes" id="UP001501475"/>
    </source>
</evidence>
<evidence type="ECO:0000256" key="2">
    <source>
        <dbReference type="SAM" id="MobiDB-lite"/>
    </source>
</evidence>
<dbReference type="Gene3D" id="3.90.550.10">
    <property type="entry name" value="Spore Coat Polysaccharide Biosynthesis Protein SpsA, Chain A"/>
    <property type="match status" value="2"/>
</dbReference>
<protein>
    <recommendedName>
        <fullName evidence="3">MobA-like NTP transferase domain-containing protein</fullName>
    </recommendedName>
</protein>
<dbReference type="InterPro" id="IPR029044">
    <property type="entry name" value="Nucleotide-diphossugar_trans"/>
</dbReference>
<accession>A0ABN2KW56</accession>
<keyword evidence="1" id="KW-0808">Transferase</keyword>
<dbReference type="Proteomes" id="UP001501475">
    <property type="component" value="Unassembled WGS sequence"/>
</dbReference>
<dbReference type="PANTHER" id="PTHR19136:SF81">
    <property type="entry name" value="MOLYBDENUM COFACTOR GUANYLYLTRANSFERASE"/>
    <property type="match status" value="1"/>
</dbReference>
<dbReference type="InterPro" id="IPR025877">
    <property type="entry name" value="MobA-like_NTP_Trfase"/>
</dbReference>
<dbReference type="RefSeq" id="WP_344067436.1">
    <property type="nucleotide sequence ID" value="NZ_BAAAPN010000057.1"/>
</dbReference>
<dbReference type="SUPFAM" id="SSF53448">
    <property type="entry name" value="Nucleotide-diphospho-sugar transferases"/>
    <property type="match status" value="2"/>
</dbReference>
<organism evidence="4 5">
    <name type="scientific">Nostocoides vanveenii</name>
    <dbReference type="NCBI Taxonomy" id="330835"/>
    <lineage>
        <taxon>Bacteria</taxon>
        <taxon>Bacillati</taxon>
        <taxon>Actinomycetota</taxon>
        <taxon>Actinomycetes</taxon>
        <taxon>Micrococcales</taxon>
        <taxon>Intrasporangiaceae</taxon>
        <taxon>Nostocoides</taxon>
    </lineage>
</organism>
<feature type="domain" description="MobA-like NTP transferase" evidence="3">
    <location>
        <begin position="20"/>
        <end position="102"/>
    </location>
</feature>
<evidence type="ECO:0000313" key="4">
    <source>
        <dbReference type="EMBL" id="GAA1767770.1"/>
    </source>
</evidence>
<evidence type="ECO:0000256" key="1">
    <source>
        <dbReference type="ARBA" id="ARBA00022679"/>
    </source>
</evidence>
<dbReference type="PANTHER" id="PTHR19136">
    <property type="entry name" value="MOLYBDENUM COFACTOR GUANYLYLTRANSFERASE"/>
    <property type="match status" value="1"/>
</dbReference>
<dbReference type="Pfam" id="PF12804">
    <property type="entry name" value="NTP_transf_3"/>
    <property type="match status" value="2"/>
</dbReference>
<dbReference type="EMBL" id="BAAAPN010000057">
    <property type="protein sequence ID" value="GAA1767770.1"/>
    <property type="molecule type" value="Genomic_DNA"/>
</dbReference>
<keyword evidence="5" id="KW-1185">Reference proteome</keyword>
<feature type="region of interest" description="Disordered" evidence="2">
    <location>
        <begin position="124"/>
        <end position="144"/>
    </location>
</feature>
<sequence>MTGGGATVAPKGERQGDWAAIVLAGGRAARMAGTDKIRADVGGQSVLGRVLAACAGARIVVVGPPELADVVDETGLLVREHPPFDGPVAGCRAGLAALDADGTWPPAGVMSLSPGGIVPRAAPDGSGAAGAAKPGAAGAAKPGAAGAAKSGAAGAAKSSAADPGLAQAGASGLSATPTAATYRRIAVLAGDQPQLTADALGALHRGLDTTGVDAAVLADATGQWQYLCALWDAESLRTALMRAGSSMRSLYAAVRVSTVPDTWGASRDIDTPADLQRARDDLGRGA</sequence>
<feature type="domain" description="MobA-like NTP transferase" evidence="3">
    <location>
        <begin position="161"/>
        <end position="252"/>
    </location>
</feature>
<reference evidence="4 5" key="1">
    <citation type="journal article" date="2019" name="Int. J. Syst. Evol. Microbiol.">
        <title>The Global Catalogue of Microorganisms (GCM) 10K type strain sequencing project: providing services to taxonomists for standard genome sequencing and annotation.</title>
        <authorList>
            <consortium name="The Broad Institute Genomics Platform"/>
            <consortium name="The Broad Institute Genome Sequencing Center for Infectious Disease"/>
            <person name="Wu L."/>
            <person name="Ma J."/>
        </authorList>
    </citation>
    <scope>NUCLEOTIDE SEQUENCE [LARGE SCALE GENOMIC DNA]</scope>
    <source>
        <strain evidence="4 5">JCM 15591</strain>
    </source>
</reference>
<gene>
    <name evidence="4" type="ORF">GCM10009810_28100</name>
</gene>
<evidence type="ECO:0000259" key="3">
    <source>
        <dbReference type="Pfam" id="PF12804"/>
    </source>
</evidence>
<comment type="caution">
    <text evidence="4">The sequence shown here is derived from an EMBL/GenBank/DDBJ whole genome shotgun (WGS) entry which is preliminary data.</text>
</comment>